<sequence>MDRPSSIKPMNPLSSFAPSALVERTSSFFQITPARLPSTGPSNNQTNASLAATIIPDDLGATIVTSFNPPGYYLCLIATLEETAHCVLPYPLSGSY</sequence>
<comment type="caution">
    <text evidence="1">The sequence shown here is derived from an EMBL/GenBank/DDBJ whole genome shotgun (WGS) entry which is preliminary data.</text>
</comment>
<keyword evidence="2" id="KW-1185">Reference proteome</keyword>
<dbReference type="EMBL" id="JAAGAX010000002">
    <property type="protein sequence ID" value="KAF2322164.1"/>
    <property type="molecule type" value="Genomic_DNA"/>
</dbReference>
<proteinExistence type="predicted"/>
<dbReference type="AlphaFoldDB" id="A0A6A6NA32"/>
<name>A0A6A6NA32_HEVBR</name>
<organism evidence="1 2">
    <name type="scientific">Hevea brasiliensis</name>
    <name type="common">Para rubber tree</name>
    <name type="synonym">Siphonia brasiliensis</name>
    <dbReference type="NCBI Taxonomy" id="3981"/>
    <lineage>
        <taxon>Eukaryota</taxon>
        <taxon>Viridiplantae</taxon>
        <taxon>Streptophyta</taxon>
        <taxon>Embryophyta</taxon>
        <taxon>Tracheophyta</taxon>
        <taxon>Spermatophyta</taxon>
        <taxon>Magnoliopsida</taxon>
        <taxon>eudicotyledons</taxon>
        <taxon>Gunneridae</taxon>
        <taxon>Pentapetalae</taxon>
        <taxon>rosids</taxon>
        <taxon>fabids</taxon>
        <taxon>Malpighiales</taxon>
        <taxon>Euphorbiaceae</taxon>
        <taxon>Crotonoideae</taxon>
        <taxon>Micrandreae</taxon>
        <taxon>Hevea</taxon>
    </lineage>
</organism>
<protein>
    <submittedName>
        <fullName evidence="1">Uncharacterized protein</fullName>
    </submittedName>
</protein>
<evidence type="ECO:0000313" key="2">
    <source>
        <dbReference type="Proteomes" id="UP000467840"/>
    </source>
</evidence>
<evidence type="ECO:0000313" key="1">
    <source>
        <dbReference type="EMBL" id="KAF2322164.1"/>
    </source>
</evidence>
<dbReference type="Proteomes" id="UP000467840">
    <property type="component" value="Chromosome 11"/>
</dbReference>
<reference evidence="1 2" key="1">
    <citation type="journal article" date="2020" name="Mol. Plant">
        <title>The Chromosome-Based Rubber Tree Genome Provides New Insights into Spurge Genome Evolution and Rubber Biosynthesis.</title>
        <authorList>
            <person name="Liu J."/>
            <person name="Shi C."/>
            <person name="Shi C.C."/>
            <person name="Li W."/>
            <person name="Zhang Q.J."/>
            <person name="Zhang Y."/>
            <person name="Li K."/>
            <person name="Lu H.F."/>
            <person name="Shi C."/>
            <person name="Zhu S.T."/>
            <person name="Xiao Z.Y."/>
            <person name="Nan H."/>
            <person name="Yue Y."/>
            <person name="Zhu X.G."/>
            <person name="Wu Y."/>
            <person name="Hong X.N."/>
            <person name="Fan G.Y."/>
            <person name="Tong Y."/>
            <person name="Zhang D."/>
            <person name="Mao C.L."/>
            <person name="Liu Y.L."/>
            <person name="Hao S.J."/>
            <person name="Liu W.Q."/>
            <person name="Lv M.Q."/>
            <person name="Zhang H.B."/>
            <person name="Liu Y."/>
            <person name="Hu-Tang G.R."/>
            <person name="Wang J.P."/>
            <person name="Wang J.H."/>
            <person name="Sun Y.H."/>
            <person name="Ni S.B."/>
            <person name="Chen W.B."/>
            <person name="Zhang X.C."/>
            <person name="Jiao Y.N."/>
            <person name="Eichler E.E."/>
            <person name="Li G.H."/>
            <person name="Liu X."/>
            <person name="Gao L.Z."/>
        </authorList>
    </citation>
    <scope>NUCLEOTIDE SEQUENCE [LARGE SCALE GENOMIC DNA]</scope>
    <source>
        <strain evidence="2">cv. GT1</strain>
        <tissue evidence="1">Leaf</tissue>
    </source>
</reference>
<accession>A0A6A6NA32</accession>
<gene>
    <name evidence="1" type="ORF">GH714_008071</name>
</gene>